<proteinExistence type="inferred from homology"/>
<keyword evidence="12" id="KW-1185">Reference proteome</keyword>
<organism evidence="11 12">
    <name type="scientific">Hippocampus comes</name>
    <name type="common">Tiger tail seahorse</name>
    <dbReference type="NCBI Taxonomy" id="109280"/>
    <lineage>
        <taxon>Eukaryota</taxon>
        <taxon>Metazoa</taxon>
        <taxon>Chordata</taxon>
        <taxon>Craniata</taxon>
        <taxon>Vertebrata</taxon>
        <taxon>Euteleostomi</taxon>
        <taxon>Actinopterygii</taxon>
        <taxon>Neopterygii</taxon>
        <taxon>Teleostei</taxon>
        <taxon>Neoteleostei</taxon>
        <taxon>Acanthomorphata</taxon>
        <taxon>Syngnathiaria</taxon>
        <taxon>Syngnathiformes</taxon>
        <taxon>Syngnathoidei</taxon>
        <taxon>Syngnathidae</taxon>
        <taxon>Hippocampus</taxon>
    </lineage>
</organism>
<evidence type="ECO:0000256" key="9">
    <source>
        <dbReference type="SAM" id="Coils"/>
    </source>
</evidence>
<evidence type="ECO:0000313" key="11">
    <source>
        <dbReference type="Ensembl" id="ENSHCOP00000017216.1"/>
    </source>
</evidence>
<evidence type="ECO:0000256" key="5">
    <source>
        <dbReference type="ARBA" id="ARBA00022701"/>
    </source>
</evidence>
<reference evidence="11" key="1">
    <citation type="submission" date="2025-08" db="UniProtKB">
        <authorList>
            <consortium name="Ensembl"/>
        </authorList>
    </citation>
    <scope>IDENTIFICATION</scope>
</reference>
<dbReference type="PANTHER" id="PTHR34031:SF1">
    <property type="entry name" value="CENTROSOMAL PROTEIN OF 162 KDA"/>
    <property type="match status" value="1"/>
</dbReference>
<keyword evidence="4" id="KW-0963">Cytoplasm</keyword>
<feature type="coiled-coil region" evidence="9">
    <location>
        <begin position="214"/>
        <end position="248"/>
    </location>
</feature>
<evidence type="ECO:0000256" key="4">
    <source>
        <dbReference type="ARBA" id="ARBA00022490"/>
    </source>
</evidence>
<feature type="coiled-coil region" evidence="9">
    <location>
        <begin position="648"/>
        <end position="675"/>
    </location>
</feature>
<keyword evidence="7 9" id="KW-0175">Coiled coil</keyword>
<evidence type="ECO:0000256" key="2">
    <source>
        <dbReference type="ARBA" id="ARBA00009485"/>
    </source>
</evidence>
<evidence type="ECO:0000256" key="10">
    <source>
        <dbReference type="SAM" id="MobiDB-lite"/>
    </source>
</evidence>
<feature type="coiled-coil region" evidence="9">
    <location>
        <begin position="435"/>
        <end position="537"/>
    </location>
</feature>
<dbReference type="GO" id="GO:0005814">
    <property type="term" value="C:centriole"/>
    <property type="evidence" value="ECO:0007669"/>
    <property type="project" value="UniProtKB-SubCell"/>
</dbReference>
<dbReference type="GO" id="GO:0060271">
    <property type="term" value="P:cilium assembly"/>
    <property type="evidence" value="ECO:0007669"/>
    <property type="project" value="Ensembl"/>
</dbReference>
<dbReference type="STRING" id="109280.ENSHCOP00000017216"/>
<evidence type="ECO:0000256" key="7">
    <source>
        <dbReference type="ARBA" id="ARBA00023054"/>
    </source>
</evidence>
<dbReference type="Proteomes" id="UP000264820">
    <property type="component" value="Unplaced"/>
</dbReference>
<keyword evidence="6" id="KW-0970">Cilium biogenesis/degradation</keyword>
<reference evidence="11" key="2">
    <citation type="submission" date="2025-09" db="UniProtKB">
        <authorList>
            <consortium name="Ensembl"/>
        </authorList>
    </citation>
    <scope>IDENTIFICATION</scope>
</reference>
<dbReference type="GO" id="GO:0005879">
    <property type="term" value="C:axonemal microtubule"/>
    <property type="evidence" value="ECO:0007669"/>
    <property type="project" value="TreeGrafter"/>
</dbReference>
<accession>A0A3Q2YGS9</accession>
<dbReference type="Ensembl" id="ENSHCOT00000014357.1">
    <property type="protein sequence ID" value="ENSHCOP00000017216.1"/>
    <property type="gene ID" value="ENSHCOG00000021128.1"/>
</dbReference>
<sequence length="865" mass="99940">FLKYKYKDIPHTDVTMITFQSVSDDSGDLHDKLSASKSSHQSQKGTVPPWKGNKYSSEIGSGTIVRSNIHLSRRSNIRHISINTVNQFNRIICETYQHTVYRLLIPMTGVTSSEGLDTLMEEEEKAMFFGELEARASSNIDYCQLNKEIDITSYTTGIHRQLTQKDKELQLMKQQKEELQQHNYVLQSKLHSAEEASKKLRLTEKADPTTEKTLQQIEKEIRDQEMIIQGYQQENEKLYLQLKAQRSKSAADEQAMFHENQRLESELLFTRLRQENQALHLDMELIRKERDMAKAQTVSTSGQDAPYNLKRLTDTYREEVAALKKQIQWFTDNQEVLSRRDAARLKAATAEIDRLKEQVENMKTQVGKRNSVLHSKEKRVDLKRMKELELQVKQLEQTLRSRNPNSLSALIAAAATTDTKGDVATGIKLASNDINTLLERRIQHVEAEMERHDEEAKHNLQSMEKQFQNTKLRYEHQISELEQQLKYKQEGAAISASGTESWMSQVERMKVELQQVQEAYEQKETILQDQIETLKKQTLYMYSLQALHSPTRHQRQAEEAHGARIARLNQELSLKTQTVQELTRTVERLQKERRNMLSGPNLQQDSQNKEPKRQLNTVKSALSTQEEMFPAAQCEKTYQPTVFTGSHITEVLKENDALRERLKQLELHNEQQKEALTCDVVQAKEELCRCVSNLQISSLKAEKFKALEHMRATHAMEHSSSKVAQLSNELNAREIMVKLLQDQLKELHGAKEALALSKTREAALEAQLSTLLKELKDAKEAQSPEVKLLCSLKAKLLTMELRQQDREKELNKVDWGDQQSQVNHWRCLAVDKVRELEAFRLELDSILDIVRHMQRQGMNLPTPDS</sequence>
<dbReference type="GeneTree" id="ENSGT00390000009631"/>
<evidence type="ECO:0000313" key="12">
    <source>
        <dbReference type="Proteomes" id="UP000264820"/>
    </source>
</evidence>
<comment type="similarity">
    <text evidence="2">Belongs to the CEP162 family.</text>
</comment>
<dbReference type="GO" id="GO:0034451">
    <property type="term" value="C:centriolar satellite"/>
    <property type="evidence" value="ECO:0007669"/>
    <property type="project" value="TreeGrafter"/>
</dbReference>
<dbReference type="InterPro" id="IPR038774">
    <property type="entry name" value="CEP162-like"/>
</dbReference>
<protein>
    <recommendedName>
        <fullName evidence="3">Centrosomal protein of 162 kDa</fullName>
    </recommendedName>
</protein>
<feature type="coiled-coil region" evidence="9">
    <location>
        <begin position="338"/>
        <end position="398"/>
    </location>
</feature>
<dbReference type="AlphaFoldDB" id="A0A3Q2YGS9"/>
<keyword evidence="5" id="KW-0493">Microtubule</keyword>
<name>A0A3Q2YGS9_HIPCM</name>
<feature type="region of interest" description="Disordered" evidence="10">
    <location>
        <begin position="591"/>
        <end position="613"/>
    </location>
</feature>
<comment type="subcellular location">
    <subcellularLocation>
        <location evidence="1">Cytoplasm</location>
        <location evidence="1">Cytoskeleton</location>
        <location evidence="1">Microtubule organizing center</location>
        <location evidence="1">Centrosome</location>
        <location evidence="1">Centriole</location>
    </subcellularLocation>
</comment>
<dbReference type="GO" id="GO:0005654">
    <property type="term" value="C:nucleoplasm"/>
    <property type="evidence" value="ECO:0007669"/>
    <property type="project" value="TreeGrafter"/>
</dbReference>
<feature type="compositionally biased region" description="Polar residues" evidence="10">
    <location>
        <begin position="35"/>
        <end position="45"/>
    </location>
</feature>
<feature type="coiled-coil region" evidence="9">
    <location>
        <begin position="723"/>
        <end position="781"/>
    </location>
</feature>
<evidence type="ECO:0000256" key="1">
    <source>
        <dbReference type="ARBA" id="ARBA00004114"/>
    </source>
</evidence>
<evidence type="ECO:0000256" key="3">
    <source>
        <dbReference type="ARBA" id="ARBA00021406"/>
    </source>
</evidence>
<evidence type="ECO:0000256" key="8">
    <source>
        <dbReference type="ARBA" id="ARBA00023212"/>
    </source>
</evidence>
<dbReference type="OMA" id="CIQDLNR"/>
<dbReference type="GO" id="GO:0001947">
    <property type="term" value="P:heart looping"/>
    <property type="evidence" value="ECO:0007669"/>
    <property type="project" value="Ensembl"/>
</dbReference>
<keyword evidence="8" id="KW-0206">Cytoskeleton</keyword>
<dbReference type="PANTHER" id="PTHR34031">
    <property type="entry name" value="CENTROSOMAL PROTEIN OF 162 KDA"/>
    <property type="match status" value="1"/>
</dbReference>
<evidence type="ECO:0000256" key="6">
    <source>
        <dbReference type="ARBA" id="ARBA00022794"/>
    </source>
</evidence>
<feature type="region of interest" description="Disordered" evidence="10">
    <location>
        <begin position="30"/>
        <end position="54"/>
    </location>
</feature>